<feature type="transmembrane region" description="Helical" evidence="6">
    <location>
        <begin position="126"/>
        <end position="147"/>
    </location>
</feature>
<dbReference type="Proteomes" id="UP000237347">
    <property type="component" value="Unassembled WGS sequence"/>
</dbReference>
<keyword evidence="4" id="KW-0862">Zinc</keyword>
<organism evidence="9 10">
    <name type="scientific">Quercus suber</name>
    <name type="common">Cork oak</name>
    <dbReference type="NCBI Taxonomy" id="58331"/>
    <lineage>
        <taxon>Eukaryota</taxon>
        <taxon>Viridiplantae</taxon>
        <taxon>Streptophyta</taxon>
        <taxon>Embryophyta</taxon>
        <taxon>Tracheophyta</taxon>
        <taxon>Spermatophyta</taxon>
        <taxon>Magnoliopsida</taxon>
        <taxon>eudicotyledons</taxon>
        <taxon>Gunneridae</taxon>
        <taxon>Pentapetalae</taxon>
        <taxon>rosids</taxon>
        <taxon>fabids</taxon>
        <taxon>Fagales</taxon>
        <taxon>Fagaceae</taxon>
        <taxon>Quercus</taxon>
    </lineage>
</organism>
<dbReference type="InterPro" id="IPR047109">
    <property type="entry name" value="CAD-like"/>
</dbReference>
<accession>A0AAW0LN96</accession>
<evidence type="ECO:0000259" key="7">
    <source>
        <dbReference type="Pfam" id="PF00107"/>
    </source>
</evidence>
<keyword evidence="3" id="KW-0479">Metal-binding</keyword>
<dbReference type="InterPro" id="IPR013149">
    <property type="entry name" value="ADH-like_C"/>
</dbReference>
<dbReference type="Pfam" id="PF00107">
    <property type="entry name" value="ADH_zinc_N"/>
    <property type="match status" value="1"/>
</dbReference>
<keyword evidence="6" id="KW-0812">Transmembrane</keyword>
<dbReference type="GO" id="GO:0046872">
    <property type="term" value="F:metal ion binding"/>
    <property type="evidence" value="ECO:0007669"/>
    <property type="project" value="UniProtKB-KW"/>
</dbReference>
<dbReference type="Pfam" id="PF08240">
    <property type="entry name" value="ADH_N"/>
    <property type="match status" value="1"/>
</dbReference>
<proteinExistence type="inferred from homology"/>
<evidence type="ECO:0000313" key="10">
    <source>
        <dbReference type="Proteomes" id="UP000237347"/>
    </source>
</evidence>
<dbReference type="Gene3D" id="3.40.50.720">
    <property type="entry name" value="NAD(P)-binding Rossmann-like Domain"/>
    <property type="match status" value="1"/>
</dbReference>
<comment type="caution">
    <text evidence="9">The sequence shown here is derived from an EMBL/GenBank/DDBJ whole genome shotgun (WGS) entry which is preliminary data.</text>
</comment>
<name>A0AAW0LN96_QUESU</name>
<evidence type="ECO:0000256" key="6">
    <source>
        <dbReference type="SAM" id="Phobius"/>
    </source>
</evidence>
<evidence type="ECO:0000256" key="5">
    <source>
        <dbReference type="ARBA" id="ARBA00023002"/>
    </source>
</evidence>
<evidence type="ECO:0000256" key="4">
    <source>
        <dbReference type="ARBA" id="ARBA00022833"/>
    </source>
</evidence>
<evidence type="ECO:0000256" key="3">
    <source>
        <dbReference type="ARBA" id="ARBA00022723"/>
    </source>
</evidence>
<dbReference type="InterPro" id="IPR013154">
    <property type="entry name" value="ADH-like_N"/>
</dbReference>
<dbReference type="AlphaFoldDB" id="A0AAW0LN96"/>
<dbReference type="InterPro" id="IPR036291">
    <property type="entry name" value="NAD(P)-bd_dom_sf"/>
</dbReference>
<dbReference type="SUPFAM" id="SSF50129">
    <property type="entry name" value="GroES-like"/>
    <property type="match status" value="1"/>
</dbReference>
<dbReference type="PANTHER" id="PTHR42683">
    <property type="entry name" value="ALDEHYDE REDUCTASE"/>
    <property type="match status" value="1"/>
</dbReference>
<dbReference type="SUPFAM" id="SSF51735">
    <property type="entry name" value="NAD(P)-binding Rossmann-fold domains"/>
    <property type="match status" value="1"/>
</dbReference>
<keyword evidence="6" id="KW-0472">Membrane</keyword>
<evidence type="ECO:0000256" key="2">
    <source>
        <dbReference type="ARBA" id="ARBA00008072"/>
    </source>
</evidence>
<feature type="domain" description="Alcohol dehydrogenase-like N-terminal" evidence="8">
    <location>
        <begin position="55"/>
        <end position="125"/>
    </location>
</feature>
<comment type="cofactor">
    <cofactor evidence="1">
        <name>Zn(2+)</name>
        <dbReference type="ChEBI" id="CHEBI:29105"/>
    </cofactor>
</comment>
<dbReference type="InterPro" id="IPR011032">
    <property type="entry name" value="GroES-like_sf"/>
</dbReference>
<feature type="domain" description="Alcohol dehydrogenase-like C-terminal" evidence="7">
    <location>
        <begin position="161"/>
        <end position="263"/>
    </location>
</feature>
<dbReference type="Gene3D" id="3.90.180.10">
    <property type="entry name" value="Medium-chain alcohol dehydrogenases, catalytic domain"/>
    <property type="match status" value="2"/>
</dbReference>
<gene>
    <name evidence="9" type="primary">CAD_9</name>
    <name evidence="9" type="ORF">CFP56_036921</name>
</gene>
<keyword evidence="5" id="KW-0560">Oxidoreductase</keyword>
<comment type="similarity">
    <text evidence="2">Belongs to the zinc-containing alcohol dehydrogenase family.</text>
</comment>
<evidence type="ECO:0000256" key="1">
    <source>
        <dbReference type="ARBA" id="ARBA00001947"/>
    </source>
</evidence>
<dbReference type="FunFam" id="3.40.50.720:FF:000022">
    <property type="entry name" value="Cinnamyl alcohol dehydrogenase"/>
    <property type="match status" value="1"/>
</dbReference>
<keyword evidence="6" id="KW-1133">Transmembrane helix</keyword>
<protein>
    <submittedName>
        <fullName evidence="9">Mannitol dehydrogenase</fullName>
    </submittedName>
</protein>
<dbReference type="GO" id="GO:0016616">
    <property type="term" value="F:oxidoreductase activity, acting on the CH-OH group of donors, NAD or NADP as acceptor"/>
    <property type="evidence" value="ECO:0007669"/>
    <property type="project" value="InterPro"/>
</dbReference>
<sequence>MSEVSAIEKQTMNTYGWATRDSSGILSPFHFERSSFDCANATWHCFAILYKANGNNDITIKILYCGICHTNIHMAKNEGGITNYPFVLGHKIVGEVTKVGHNITKFKIGDKAGVGCMCQFQIVCHYMVLLLLCAGITVYSPMMYYGLCKLGQHFGVVGLGGLGHVTVKFVKVLGTKVTVTSTSPSKQKEALEWLGVDSFLVCHDQEQLLVAVDTMDGIIDTVSSPHPILPLIDLLKTNGKFIVVGVPIEAPEIPYIPLIMGSISNGEDHFLQVLRRRGNERDIGDVDFAAKHNIITDVEVIPIDYVNTTMERLANDDVKYPYPFS</sequence>
<reference evidence="9 10" key="1">
    <citation type="journal article" date="2018" name="Sci. Data">
        <title>The draft genome sequence of cork oak.</title>
        <authorList>
            <person name="Ramos A.M."/>
            <person name="Usie A."/>
            <person name="Barbosa P."/>
            <person name="Barros P.M."/>
            <person name="Capote T."/>
            <person name="Chaves I."/>
            <person name="Simoes F."/>
            <person name="Abreu I."/>
            <person name="Carrasquinho I."/>
            <person name="Faro C."/>
            <person name="Guimaraes J.B."/>
            <person name="Mendonca D."/>
            <person name="Nobrega F."/>
            <person name="Rodrigues L."/>
            <person name="Saibo N.J.M."/>
            <person name="Varela M.C."/>
            <person name="Egas C."/>
            <person name="Matos J."/>
            <person name="Miguel C.M."/>
            <person name="Oliveira M.M."/>
            <person name="Ricardo C.P."/>
            <person name="Goncalves S."/>
        </authorList>
    </citation>
    <scope>NUCLEOTIDE SEQUENCE [LARGE SCALE GENOMIC DNA]</scope>
    <source>
        <strain evidence="10">cv. HL8</strain>
    </source>
</reference>
<dbReference type="EMBL" id="PKMF04000068">
    <property type="protein sequence ID" value="KAK7853143.1"/>
    <property type="molecule type" value="Genomic_DNA"/>
</dbReference>
<evidence type="ECO:0000259" key="8">
    <source>
        <dbReference type="Pfam" id="PF08240"/>
    </source>
</evidence>
<evidence type="ECO:0000313" key="9">
    <source>
        <dbReference type="EMBL" id="KAK7853143.1"/>
    </source>
</evidence>
<keyword evidence="10" id="KW-1185">Reference proteome</keyword>